<sequence>MEMGLSLHKHYTNNCSRSSAVTSSNVIDYAIVTQLSQDCGHHTCAVRSSIIALVLLEIRASTRSTGSTRSIDLTRSHSPRPHAARGNDFRSSDFPQ</sequence>
<evidence type="ECO:0000313" key="2">
    <source>
        <dbReference type="EMBL" id="KAG7303151.1"/>
    </source>
</evidence>
<gene>
    <name evidence="2" type="ORF">JYU34_013184</name>
</gene>
<reference evidence="2 3" key="1">
    <citation type="submission" date="2021-06" db="EMBL/GenBank/DDBJ databases">
        <title>A haploid diamondback moth (Plutella xylostella L.) genome assembly resolves 31 chromosomes and identifies a diamide resistance mutation.</title>
        <authorList>
            <person name="Ward C.M."/>
            <person name="Perry K.D."/>
            <person name="Baker G."/>
            <person name="Powis K."/>
            <person name="Heckel D.G."/>
            <person name="Baxter S.W."/>
        </authorList>
    </citation>
    <scope>NUCLEOTIDE SEQUENCE [LARGE SCALE GENOMIC DNA]</scope>
    <source>
        <strain evidence="2 3">LV</strain>
        <tissue evidence="2">Single pupa</tissue>
    </source>
</reference>
<name>A0ABQ7QD69_PLUXY</name>
<accession>A0ABQ7QD69</accession>
<feature type="compositionally biased region" description="Basic and acidic residues" evidence="1">
    <location>
        <begin position="85"/>
        <end position="96"/>
    </location>
</feature>
<evidence type="ECO:0000256" key="1">
    <source>
        <dbReference type="SAM" id="MobiDB-lite"/>
    </source>
</evidence>
<organism evidence="2 3">
    <name type="scientific">Plutella xylostella</name>
    <name type="common">Diamondback moth</name>
    <name type="synonym">Plutella maculipennis</name>
    <dbReference type="NCBI Taxonomy" id="51655"/>
    <lineage>
        <taxon>Eukaryota</taxon>
        <taxon>Metazoa</taxon>
        <taxon>Ecdysozoa</taxon>
        <taxon>Arthropoda</taxon>
        <taxon>Hexapoda</taxon>
        <taxon>Insecta</taxon>
        <taxon>Pterygota</taxon>
        <taxon>Neoptera</taxon>
        <taxon>Endopterygota</taxon>
        <taxon>Lepidoptera</taxon>
        <taxon>Glossata</taxon>
        <taxon>Ditrysia</taxon>
        <taxon>Yponomeutoidea</taxon>
        <taxon>Plutellidae</taxon>
        <taxon>Plutella</taxon>
    </lineage>
</organism>
<feature type="region of interest" description="Disordered" evidence="1">
    <location>
        <begin position="63"/>
        <end position="96"/>
    </location>
</feature>
<evidence type="ECO:0000313" key="3">
    <source>
        <dbReference type="Proteomes" id="UP000823941"/>
    </source>
</evidence>
<comment type="caution">
    <text evidence="2">The sequence shown here is derived from an EMBL/GenBank/DDBJ whole genome shotgun (WGS) entry which is preliminary data.</text>
</comment>
<protein>
    <submittedName>
        <fullName evidence="2">Uncharacterized protein</fullName>
    </submittedName>
</protein>
<proteinExistence type="predicted"/>
<keyword evidence="3" id="KW-1185">Reference proteome</keyword>
<dbReference type="EMBL" id="JAHIBW010000017">
    <property type="protein sequence ID" value="KAG7303151.1"/>
    <property type="molecule type" value="Genomic_DNA"/>
</dbReference>
<dbReference type="Proteomes" id="UP000823941">
    <property type="component" value="Chromosome 17"/>
</dbReference>